<reference evidence="1 2" key="1">
    <citation type="submission" date="2017-03" db="EMBL/GenBank/DDBJ databases">
        <title>Widespread Adenine N6-methylation of Active Genes in Fungi.</title>
        <authorList>
            <consortium name="DOE Joint Genome Institute"/>
            <person name="Mondo S.J."/>
            <person name="Dannebaum R.O."/>
            <person name="Kuo R.C."/>
            <person name="Louie K.B."/>
            <person name="Bewick A.J."/>
            <person name="Labutti K."/>
            <person name="Haridas S."/>
            <person name="Kuo A."/>
            <person name="Salamov A."/>
            <person name="Ahrendt S.R."/>
            <person name="Lau R."/>
            <person name="Bowen B.P."/>
            <person name="Lipzen A."/>
            <person name="Sullivan W."/>
            <person name="Andreopoulos W.B."/>
            <person name="Clum A."/>
            <person name="Lindquist E."/>
            <person name="Daum C."/>
            <person name="Northen T.R."/>
            <person name="Ramamoorthy G."/>
            <person name="Schmitz R.J."/>
            <person name="Gryganskyi A."/>
            <person name="Culley D."/>
            <person name="Magnuson J."/>
            <person name="James T.Y."/>
            <person name="O'Malley M.A."/>
            <person name="Stajich J.E."/>
            <person name="Spatafora J.W."/>
            <person name="Visel A."/>
            <person name="Grigoriev I.V."/>
        </authorList>
    </citation>
    <scope>NUCLEOTIDE SEQUENCE [LARGE SCALE GENOMIC DNA]</scope>
    <source>
        <strain evidence="1 2">NRRL Y-17943</strain>
    </source>
</reference>
<dbReference type="Proteomes" id="UP000193218">
    <property type="component" value="Unassembled WGS sequence"/>
</dbReference>
<dbReference type="AlphaFoldDB" id="A0A1Y1UJB3"/>
<dbReference type="STRING" id="4999.A0A1Y1UJB3"/>
<dbReference type="RefSeq" id="XP_021872073.1">
    <property type="nucleotide sequence ID" value="XM_022018007.1"/>
</dbReference>
<dbReference type="EMBL" id="NBSH01000004">
    <property type="protein sequence ID" value="ORX38151.1"/>
    <property type="molecule type" value="Genomic_DNA"/>
</dbReference>
<gene>
    <name evidence="1" type="ORF">BD324DRAFT_649534</name>
</gene>
<dbReference type="SUPFAM" id="SSF47923">
    <property type="entry name" value="Ypt/Rab-GAP domain of gyp1p"/>
    <property type="match status" value="1"/>
</dbReference>
<dbReference type="OrthoDB" id="29853at2759"/>
<comment type="caution">
    <text evidence="1">The sequence shown here is derived from an EMBL/GenBank/DDBJ whole genome shotgun (WGS) entry which is preliminary data.</text>
</comment>
<keyword evidence="2" id="KW-1185">Reference proteome</keyword>
<organism evidence="1 2">
    <name type="scientific">Kockovaella imperatae</name>
    <dbReference type="NCBI Taxonomy" id="4999"/>
    <lineage>
        <taxon>Eukaryota</taxon>
        <taxon>Fungi</taxon>
        <taxon>Dikarya</taxon>
        <taxon>Basidiomycota</taxon>
        <taxon>Agaricomycotina</taxon>
        <taxon>Tremellomycetes</taxon>
        <taxon>Tremellales</taxon>
        <taxon>Cuniculitremaceae</taxon>
        <taxon>Kockovaella</taxon>
    </lineage>
</organism>
<protein>
    <submittedName>
        <fullName evidence="1">Uncharacterized protein</fullName>
    </submittedName>
</protein>
<evidence type="ECO:0000313" key="1">
    <source>
        <dbReference type="EMBL" id="ORX38151.1"/>
    </source>
</evidence>
<dbReference type="InParanoid" id="A0A1Y1UJB3"/>
<sequence length="148" mass="17208">MERGDGQHDNLLAFQAFLDSSPEAREPVVEITAFRRLCAKGIPDHPKHLRPLAYSLLLEILPANKREWRSQLRRRRREYHELVQRYMTELEAMDLVTIITLGSEGQTATLDCCRSRTAHTEVHVSQGSYNRFECITTQTIFIRRVRNG</sequence>
<proteinExistence type="predicted"/>
<evidence type="ECO:0000313" key="2">
    <source>
        <dbReference type="Proteomes" id="UP000193218"/>
    </source>
</evidence>
<name>A0A1Y1UJB3_9TREE</name>
<accession>A0A1Y1UJB3</accession>
<dbReference type="InterPro" id="IPR035969">
    <property type="entry name" value="Rab-GAP_TBC_sf"/>
</dbReference>
<dbReference type="GeneID" id="33559816"/>